<evidence type="ECO:0000256" key="1">
    <source>
        <dbReference type="ARBA" id="ARBA00004173"/>
    </source>
</evidence>
<dbReference type="OrthoDB" id="5068714at2759"/>
<comment type="caution">
    <text evidence="8">The sequence shown here is derived from an EMBL/GenBank/DDBJ whole genome shotgun (WGS) entry which is preliminary data.</text>
</comment>
<reference evidence="8 9" key="1">
    <citation type="submission" date="2016-06" db="EMBL/GenBank/DDBJ databases">
        <title>Living apart together: crosstalk between the core and supernumerary genomes in a fungal plant pathogen.</title>
        <authorList>
            <person name="Vanheule A."/>
            <person name="Audenaert K."/>
            <person name="Warris S."/>
            <person name="Van De Geest H."/>
            <person name="Schijlen E."/>
            <person name="Hofte M."/>
            <person name="De Saeger S."/>
            <person name="Haesaert G."/>
            <person name="Waalwijk C."/>
            <person name="Van Der Lee T."/>
        </authorList>
    </citation>
    <scope>NUCLEOTIDE SEQUENCE [LARGE SCALE GENOMIC DNA]</scope>
    <source>
        <strain evidence="8 9">2516</strain>
    </source>
</reference>
<dbReference type="EMBL" id="LYXU01000003">
    <property type="protein sequence ID" value="OBS22717.1"/>
    <property type="molecule type" value="Genomic_DNA"/>
</dbReference>
<keyword evidence="7" id="KW-1133">Transmembrane helix</keyword>
<evidence type="ECO:0000313" key="8">
    <source>
        <dbReference type="EMBL" id="OBS22717.1"/>
    </source>
</evidence>
<evidence type="ECO:0000313" key="9">
    <source>
        <dbReference type="Proteomes" id="UP000091967"/>
    </source>
</evidence>
<evidence type="ECO:0000256" key="2">
    <source>
        <dbReference type="ARBA" id="ARBA00004240"/>
    </source>
</evidence>
<dbReference type="GO" id="GO:0005739">
    <property type="term" value="C:mitochondrion"/>
    <property type="evidence" value="ECO:0007669"/>
    <property type="project" value="UniProtKB-SubCell"/>
</dbReference>
<accession>A0A1B8AQF1</accession>
<protein>
    <recommendedName>
        <fullName evidence="10">DUF676 domain-containing protein</fullName>
    </recommendedName>
</protein>
<sequence>MTERQSPETTASRRFPLGMKTLHDDPDAVADICFVHGLTGGRRSAWTTHQQSDTWLQTLLPSHLNKVRILSFGYDQYTTATFQTGHSNEYDRNGYLRRHRHQDVTIRRPESQPSDILQISNEILAPSVSPESTSSPASFFISRPCYVLCFLMFLVIGGSASLGIYYSVRYDKMGDGFTAAGRIVAIGTLVLAGPLARHYPHCSCWGTEKPYYAYELRRMGTLPSPEDHLFGTGI</sequence>
<gene>
    <name evidence="8" type="ORF">FPOA_09049</name>
</gene>
<keyword evidence="5" id="KW-0496">Mitochondrion</keyword>
<evidence type="ECO:0000256" key="7">
    <source>
        <dbReference type="SAM" id="Phobius"/>
    </source>
</evidence>
<dbReference type="PANTHER" id="PTHR48182">
    <property type="entry name" value="PROTEIN SERAC1"/>
    <property type="match status" value="1"/>
</dbReference>
<dbReference type="InterPro" id="IPR052374">
    <property type="entry name" value="SERAC1"/>
</dbReference>
<keyword evidence="9" id="KW-1185">Reference proteome</keyword>
<organism evidence="8 9">
    <name type="scientific">Fusarium poae</name>
    <dbReference type="NCBI Taxonomy" id="36050"/>
    <lineage>
        <taxon>Eukaryota</taxon>
        <taxon>Fungi</taxon>
        <taxon>Dikarya</taxon>
        <taxon>Ascomycota</taxon>
        <taxon>Pezizomycotina</taxon>
        <taxon>Sordariomycetes</taxon>
        <taxon>Hypocreomycetidae</taxon>
        <taxon>Hypocreales</taxon>
        <taxon>Nectriaceae</taxon>
        <taxon>Fusarium</taxon>
    </lineage>
</organism>
<dbReference type="Proteomes" id="UP000091967">
    <property type="component" value="Unassembled WGS sequence"/>
</dbReference>
<evidence type="ECO:0000256" key="3">
    <source>
        <dbReference type="ARBA" id="ARBA00004370"/>
    </source>
</evidence>
<proteinExistence type="predicted"/>
<dbReference type="PANTHER" id="PTHR48182:SF2">
    <property type="entry name" value="PROTEIN SERAC1"/>
    <property type="match status" value="1"/>
</dbReference>
<evidence type="ECO:0008006" key="10">
    <source>
        <dbReference type="Google" id="ProtNLM"/>
    </source>
</evidence>
<comment type="subcellular location">
    <subcellularLocation>
        <location evidence="2">Endoplasmic reticulum</location>
    </subcellularLocation>
    <subcellularLocation>
        <location evidence="3">Membrane</location>
    </subcellularLocation>
    <subcellularLocation>
        <location evidence="1">Mitochondrion</location>
    </subcellularLocation>
</comment>
<keyword evidence="7" id="KW-0812">Transmembrane</keyword>
<keyword evidence="6 7" id="KW-0472">Membrane</keyword>
<evidence type="ECO:0000256" key="4">
    <source>
        <dbReference type="ARBA" id="ARBA00022824"/>
    </source>
</evidence>
<keyword evidence="4" id="KW-0256">Endoplasmic reticulum</keyword>
<dbReference type="AlphaFoldDB" id="A0A1B8AQF1"/>
<feature type="transmembrane region" description="Helical" evidence="7">
    <location>
        <begin position="145"/>
        <end position="167"/>
    </location>
</feature>
<feature type="transmembrane region" description="Helical" evidence="7">
    <location>
        <begin position="179"/>
        <end position="196"/>
    </location>
</feature>
<dbReference type="GO" id="GO:0005783">
    <property type="term" value="C:endoplasmic reticulum"/>
    <property type="evidence" value="ECO:0007669"/>
    <property type="project" value="UniProtKB-SubCell"/>
</dbReference>
<evidence type="ECO:0000256" key="6">
    <source>
        <dbReference type="ARBA" id="ARBA00023136"/>
    </source>
</evidence>
<dbReference type="GO" id="GO:0016020">
    <property type="term" value="C:membrane"/>
    <property type="evidence" value="ECO:0007669"/>
    <property type="project" value="UniProtKB-SubCell"/>
</dbReference>
<evidence type="ECO:0000256" key="5">
    <source>
        <dbReference type="ARBA" id="ARBA00023128"/>
    </source>
</evidence>
<name>A0A1B8AQF1_FUSPO</name>